<dbReference type="RefSeq" id="WP_133150717.1">
    <property type="nucleotide sequence ID" value="NZ_FZMO01000235.1"/>
</dbReference>
<name>A0A2I2KU95_9ACTN</name>
<feature type="transmembrane region" description="Helical" evidence="2">
    <location>
        <begin position="194"/>
        <end position="212"/>
    </location>
</feature>
<reference evidence="3 4" key="1">
    <citation type="submission" date="2017-06" db="EMBL/GenBank/DDBJ databases">
        <authorList>
            <person name="Kim H.J."/>
            <person name="Triplett B.A."/>
        </authorList>
    </citation>
    <scope>NUCLEOTIDE SEQUENCE [LARGE SCALE GENOMIC DNA]</scope>
    <source>
        <strain evidence="3">FRACA_ARgP5</strain>
    </source>
</reference>
<organism evidence="3 4">
    <name type="scientific">Frankia canadensis</name>
    <dbReference type="NCBI Taxonomy" id="1836972"/>
    <lineage>
        <taxon>Bacteria</taxon>
        <taxon>Bacillati</taxon>
        <taxon>Actinomycetota</taxon>
        <taxon>Actinomycetes</taxon>
        <taxon>Frankiales</taxon>
        <taxon>Frankiaceae</taxon>
        <taxon>Frankia</taxon>
    </lineage>
</organism>
<evidence type="ECO:0008006" key="5">
    <source>
        <dbReference type="Google" id="ProtNLM"/>
    </source>
</evidence>
<evidence type="ECO:0000313" key="3">
    <source>
        <dbReference type="EMBL" id="SNQ49235.1"/>
    </source>
</evidence>
<feature type="transmembrane region" description="Helical" evidence="2">
    <location>
        <begin position="292"/>
        <end position="317"/>
    </location>
</feature>
<evidence type="ECO:0000313" key="4">
    <source>
        <dbReference type="Proteomes" id="UP000234331"/>
    </source>
</evidence>
<gene>
    <name evidence="3" type="ORF">FRACA_310028</name>
</gene>
<dbReference type="AlphaFoldDB" id="A0A2I2KU95"/>
<keyword evidence="2" id="KW-0472">Membrane</keyword>
<evidence type="ECO:0000256" key="2">
    <source>
        <dbReference type="SAM" id="Phobius"/>
    </source>
</evidence>
<feature type="transmembrane region" description="Helical" evidence="2">
    <location>
        <begin position="101"/>
        <end position="121"/>
    </location>
</feature>
<proteinExistence type="predicted"/>
<protein>
    <recommendedName>
        <fullName evidence="5">Exosortase/archaeosortase family protein</fullName>
    </recommendedName>
</protein>
<feature type="transmembrane region" description="Helical" evidence="2">
    <location>
        <begin position="332"/>
        <end position="350"/>
    </location>
</feature>
<feature type="region of interest" description="Disordered" evidence="1">
    <location>
        <begin position="401"/>
        <end position="422"/>
    </location>
</feature>
<sequence length="422" mass="41969">MPSARSGVPPACGPDTDTAATPIPAAGRATNPAGAPAGVRVEAQAPREPGDARIAAPGSGPRAAIRWRVLTRGLWVAAAAAAALAGGLPRLWDAALAQGPAAYRLAAVLAGALALLARARRRPGEPSIHDRQIDYLVGLPLLLLAAGELTVPPARYGDRFWAAHADLIALPLLAAGAITVVFGTRALWRARVPLAAWAAVLVPWPQSVLHPLSDGLAWPALAVARAAATLPGGWQVVASPPGDTIIRVTGSPAGDVALGGATRGLAGGLTVAVLVVLTAATATGWREAPRRALASGAVCALAIVGRLLVAVLAGAVAGPSGARVVLGHTGDLVTLTLLLAAVAGPGLAAGPGRTRGVARRPATGRVAAARPAVPRARVALALVAVVCAGLAALDVAGNRQVTRPPEQEAGRHPGPAGTVGAR</sequence>
<feature type="transmembrane region" description="Helical" evidence="2">
    <location>
        <begin position="378"/>
        <end position="397"/>
    </location>
</feature>
<dbReference type="Proteomes" id="UP000234331">
    <property type="component" value="Unassembled WGS sequence"/>
</dbReference>
<feature type="transmembrane region" description="Helical" evidence="2">
    <location>
        <begin position="160"/>
        <end position="182"/>
    </location>
</feature>
<feature type="region of interest" description="Disordered" evidence="1">
    <location>
        <begin position="1"/>
        <end position="38"/>
    </location>
</feature>
<evidence type="ECO:0000256" key="1">
    <source>
        <dbReference type="SAM" id="MobiDB-lite"/>
    </source>
</evidence>
<feature type="transmembrane region" description="Helical" evidence="2">
    <location>
        <begin position="133"/>
        <end position="154"/>
    </location>
</feature>
<feature type="compositionally biased region" description="Low complexity" evidence="1">
    <location>
        <begin position="14"/>
        <end position="26"/>
    </location>
</feature>
<accession>A0A2I2KU95</accession>
<feature type="transmembrane region" description="Helical" evidence="2">
    <location>
        <begin position="265"/>
        <end position="285"/>
    </location>
</feature>
<keyword evidence="2" id="KW-0812">Transmembrane</keyword>
<keyword evidence="2" id="KW-1133">Transmembrane helix</keyword>
<feature type="transmembrane region" description="Helical" evidence="2">
    <location>
        <begin position="69"/>
        <end position="89"/>
    </location>
</feature>
<keyword evidence="4" id="KW-1185">Reference proteome</keyword>
<dbReference type="EMBL" id="FZMO01000235">
    <property type="protein sequence ID" value="SNQ49235.1"/>
    <property type="molecule type" value="Genomic_DNA"/>
</dbReference>